<keyword evidence="7" id="KW-1133">Transmembrane helix</keyword>
<dbReference type="GO" id="GO:0005789">
    <property type="term" value="C:endoplasmic reticulum membrane"/>
    <property type="evidence" value="ECO:0007669"/>
    <property type="project" value="UniProtKB-SubCell"/>
</dbReference>
<evidence type="ECO:0000256" key="3">
    <source>
        <dbReference type="ARBA" id="ARBA00022516"/>
    </source>
</evidence>
<evidence type="ECO:0000256" key="10">
    <source>
        <dbReference type="ARBA" id="ARBA00023315"/>
    </source>
</evidence>
<keyword evidence="6 11" id="KW-0256">Endoplasmic reticulum</keyword>
<evidence type="ECO:0000313" key="12">
    <source>
        <dbReference type="EMBL" id="ABO99869.1"/>
    </source>
</evidence>
<dbReference type="GO" id="GO:0034389">
    <property type="term" value="P:lipid droplet organization"/>
    <property type="evidence" value="ECO:0007669"/>
    <property type="project" value="EnsemblPlants"/>
</dbReference>
<evidence type="ECO:0000256" key="11">
    <source>
        <dbReference type="RuleBase" id="RU367023"/>
    </source>
</evidence>
<dbReference type="GeneID" id="5005849"/>
<name>A4S872_OSTLU</name>
<dbReference type="EC" id="2.3.1.-" evidence="11"/>
<evidence type="ECO:0000256" key="5">
    <source>
        <dbReference type="ARBA" id="ARBA00022692"/>
    </source>
</evidence>
<evidence type="ECO:0000256" key="6">
    <source>
        <dbReference type="ARBA" id="ARBA00022824"/>
    </source>
</evidence>
<keyword evidence="5" id="KW-0812">Transmembrane</keyword>
<dbReference type="Pfam" id="PF03982">
    <property type="entry name" value="DAGAT"/>
    <property type="match status" value="1"/>
</dbReference>
<proteinExistence type="inferred from homology"/>
<accession>A4S872</accession>
<reference evidence="12 13" key="1">
    <citation type="journal article" date="2007" name="Proc. Natl. Acad. Sci. U.S.A.">
        <title>The tiny eukaryote Ostreococcus provides genomic insights into the paradox of plankton speciation.</title>
        <authorList>
            <person name="Palenik B."/>
            <person name="Grimwood J."/>
            <person name="Aerts A."/>
            <person name="Rouze P."/>
            <person name="Salamov A."/>
            <person name="Putnam N."/>
            <person name="Dupont C."/>
            <person name="Jorgensen R."/>
            <person name="Derelle E."/>
            <person name="Rombauts S."/>
            <person name="Zhou K."/>
            <person name="Otillar R."/>
            <person name="Merchant S.S."/>
            <person name="Podell S."/>
            <person name="Gaasterland T."/>
            <person name="Napoli C."/>
            <person name="Gendler K."/>
            <person name="Manuell A."/>
            <person name="Tai V."/>
            <person name="Vallon O."/>
            <person name="Piganeau G."/>
            <person name="Jancek S."/>
            <person name="Heijde M."/>
            <person name="Jabbari K."/>
            <person name="Bowler C."/>
            <person name="Lohr M."/>
            <person name="Robbens S."/>
            <person name="Werner G."/>
            <person name="Dubchak I."/>
            <person name="Pazour G.J."/>
            <person name="Ren Q."/>
            <person name="Paulsen I."/>
            <person name="Delwiche C."/>
            <person name="Schmutz J."/>
            <person name="Rokhsar D."/>
            <person name="Van de Peer Y."/>
            <person name="Moreau H."/>
            <person name="Grigoriev I.V."/>
        </authorList>
    </citation>
    <scope>NUCLEOTIDE SEQUENCE [LARGE SCALE GENOMIC DNA]</scope>
    <source>
        <strain evidence="12 13">CCE9901</strain>
    </source>
</reference>
<dbReference type="eggNOG" id="KOG0831">
    <property type="taxonomic scope" value="Eukaryota"/>
</dbReference>
<evidence type="ECO:0000313" key="13">
    <source>
        <dbReference type="Proteomes" id="UP000001568"/>
    </source>
</evidence>
<comment type="similarity">
    <text evidence="2 11">Belongs to the diacylglycerol acyltransferase family.</text>
</comment>
<sequence length="316" mass="34963">MFAWLGLIHVDVAVTALAVWTLPSAMAVTALATLVAAAAIPRTVATPRWGARLARAVTRTATAYFPTRLEFEDEEAYLRAVRNEEACVIGLEPHGVLPLSVISFAEYFMHDEEGARRRGLTPAARRGARALASAAIFKVPLVKHLWTWLGLDPISKACMLRMLRAGKTAVIIPGGVAECMAMERGVETLYLRKRYGFVKIAIVTGAKLIPAYTFGQSRTYGYWRLGPPIVPKFVADWIGKTFSFAPIIFWGKFCTPIPYATALNTVVGKPIEVEKNPDPSKEEVQAKLDEFIDAMRSLYDSHKARFGYEDVRLVIC</sequence>
<dbReference type="RefSeq" id="XP_001421576.1">
    <property type="nucleotide sequence ID" value="XM_001421539.1"/>
</dbReference>
<gene>
    <name evidence="12" type="ORF">OSTLU_27747</name>
</gene>
<organism evidence="12 13">
    <name type="scientific">Ostreococcus lucimarinus (strain CCE9901)</name>
    <dbReference type="NCBI Taxonomy" id="436017"/>
    <lineage>
        <taxon>Eukaryota</taxon>
        <taxon>Viridiplantae</taxon>
        <taxon>Chlorophyta</taxon>
        <taxon>Mamiellophyceae</taxon>
        <taxon>Mamiellales</taxon>
        <taxon>Bathycoccaceae</taxon>
        <taxon>Ostreococcus</taxon>
    </lineage>
</organism>
<evidence type="ECO:0000256" key="7">
    <source>
        <dbReference type="ARBA" id="ARBA00022989"/>
    </source>
</evidence>
<dbReference type="GO" id="GO:0005811">
    <property type="term" value="C:lipid droplet"/>
    <property type="evidence" value="ECO:0007669"/>
    <property type="project" value="EnsemblPlants"/>
</dbReference>
<keyword evidence="13" id="KW-1185">Reference proteome</keyword>
<evidence type="ECO:0000256" key="2">
    <source>
        <dbReference type="ARBA" id="ARBA00005420"/>
    </source>
</evidence>
<dbReference type="OMA" id="FWFTCAN"/>
<evidence type="ECO:0000256" key="4">
    <source>
        <dbReference type="ARBA" id="ARBA00022679"/>
    </source>
</evidence>
<dbReference type="PANTHER" id="PTHR12317:SF63">
    <property type="entry name" value="DIACYLGLYCEROL O-ACYLTRANSFERASE 2"/>
    <property type="match status" value="1"/>
</dbReference>
<dbReference type="InterPro" id="IPR007130">
    <property type="entry name" value="DAGAT"/>
</dbReference>
<evidence type="ECO:0000256" key="1">
    <source>
        <dbReference type="ARBA" id="ARBA00004477"/>
    </source>
</evidence>
<evidence type="ECO:0000256" key="8">
    <source>
        <dbReference type="ARBA" id="ARBA00023098"/>
    </source>
</evidence>
<keyword evidence="10" id="KW-0012">Acyltransferase</keyword>
<dbReference type="AlphaFoldDB" id="A4S872"/>
<comment type="subcellular location">
    <subcellularLocation>
        <location evidence="1 11">Endoplasmic reticulum membrane</location>
        <topology evidence="1 11">Multi-pass membrane protein</topology>
    </subcellularLocation>
</comment>
<keyword evidence="3" id="KW-0444">Lipid biosynthesis</keyword>
<dbReference type="Gramene" id="ABO99869">
    <property type="protein sequence ID" value="ABO99869"/>
    <property type="gene ID" value="OSTLU_27747"/>
</dbReference>
<keyword evidence="9" id="KW-0472">Membrane</keyword>
<protein>
    <recommendedName>
        <fullName evidence="11">Acyltransferase</fullName>
        <ecNumber evidence="11">2.3.1.-</ecNumber>
    </recommendedName>
</protein>
<dbReference type="GO" id="GO:0019432">
    <property type="term" value="P:triglyceride biosynthetic process"/>
    <property type="evidence" value="ECO:0007669"/>
    <property type="project" value="EnsemblPlants"/>
</dbReference>
<dbReference type="KEGG" id="olu:OSTLU_27747"/>
<dbReference type="GO" id="GO:0004144">
    <property type="term" value="F:diacylglycerol O-acyltransferase activity"/>
    <property type="evidence" value="ECO:0007669"/>
    <property type="project" value="EnsemblPlants"/>
</dbReference>
<evidence type="ECO:0000256" key="9">
    <source>
        <dbReference type="ARBA" id="ARBA00023136"/>
    </source>
</evidence>
<dbReference type="EMBL" id="CP000595">
    <property type="protein sequence ID" value="ABO99869.1"/>
    <property type="molecule type" value="Genomic_DNA"/>
</dbReference>
<dbReference type="Proteomes" id="UP000001568">
    <property type="component" value="Chromosome 15"/>
</dbReference>
<dbReference type="OrthoDB" id="264532at2759"/>
<dbReference type="STRING" id="436017.A4S872"/>
<keyword evidence="8" id="KW-0443">Lipid metabolism</keyword>
<dbReference type="PANTHER" id="PTHR12317">
    <property type="entry name" value="DIACYLGLYCEROL O-ACYLTRANSFERASE"/>
    <property type="match status" value="1"/>
</dbReference>
<keyword evidence="4 11" id="KW-0808">Transferase</keyword>
<dbReference type="HOGENOM" id="CLU_023995_2_0_1"/>